<name>A0A1I6N2R9_9RHOB</name>
<dbReference type="AlphaFoldDB" id="A0A1I6N2R9"/>
<evidence type="ECO:0000313" key="1">
    <source>
        <dbReference type="EMBL" id="SFS22249.1"/>
    </source>
</evidence>
<accession>A0A1I6N2R9</accession>
<reference evidence="1 2" key="1">
    <citation type="submission" date="2016-10" db="EMBL/GenBank/DDBJ databases">
        <authorList>
            <person name="de Groot N.N."/>
        </authorList>
    </citation>
    <scope>NUCLEOTIDE SEQUENCE [LARGE SCALE GENOMIC DNA]</scope>
    <source>
        <strain evidence="1 2">DSM 29433</strain>
    </source>
</reference>
<dbReference type="Proteomes" id="UP000198926">
    <property type="component" value="Unassembled WGS sequence"/>
</dbReference>
<dbReference type="RefSeq" id="WP_090210608.1">
    <property type="nucleotide sequence ID" value="NZ_FOZM01000004.1"/>
</dbReference>
<evidence type="ECO:0000313" key="2">
    <source>
        <dbReference type="Proteomes" id="UP000198926"/>
    </source>
</evidence>
<sequence length="582" mass="64327">MTMIATSKRRLGLLGASFDPVGQLLEDLPEDAHTEYFTITEPLSERADVDEFLVLSQSYALAHLPALIAAGHPCRVLLRRAQSSSDQASWVEGLNLLCNALAIAQADHITLHALTAEAAAALSDVTNQTVTVLAQLKAISGERPVVPINRKEELITFSYTEKDGTRSTRQARLDGFSWVRLRRLGKLFAADPNDLDMADVVAFAEGVDDAPSPIARKGPATMVVVVPNGVGLGHVTRMMAIGKALNKAQNFRVVFWCFSRAAAIVQAAGFEVILRQTGVHLDAHPPDWRRWETVEFAKALRHIKPDVVAYDGAAFDRFVINALRTPGCGRSGVLWVRRGMMRADTNRSVLDPEQFSDLVLEPGDLAVAADQGPTRTAKAEFQGFCEGHVAPPVTLKPYLPAYTRREAQKRLGLRRGKYCLVSLGGAFGNWDELLWTIKEQARLHRITLIWAQSPLSPPPDDSGDTIIRQFYPLSPYLEAFNGVITATGYNSFHELVMGYQGPVILAPTNLERLDDQEARATYAAEQGWADVIYASRPEEHRQIIADFMRRLRKGEQVKSRPSSFAEQDEMCKAIDGIRQTYA</sequence>
<dbReference type="Gene3D" id="3.40.50.2000">
    <property type="entry name" value="Glycogen Phosphorylase B"/>
    <property type="match status" value="1"/>
</dbReference>
<organism evidence="1 2">
    <name type="scientific">Yoonia litorea</name>
    <dbReference type="NCBI Taxonomy" id="1123755"/>
    <lineage>
        <taxon>Bacteria</taxon>
        <taxon>Pseudomonadati</taxon>
        <taxon>Pseudomonadota</taxon>
        <taxon>Alphaproteobacteria</taxon>
        <taxon>Rhodobacterales</taxon>
        <taxon>Paracoccaceae</taxon>
        <taxon>Yoonia</taxon>
    </lineage>
</organism>
<gene>
    <name evidence="1" type="ORF">SAMN05444714_3220</name>
</gene>
<dbReference type="SUPFAM" id="SSF53756">
    <property type="entry name" value="UDP-Glycosyltransferase/glycogen phosphorylase"/>
    <property type="match status" value="1"/>
</dbReference>
<protein>
    <submittedName>
        <fullName evidence="1">UDP:flavonoid glycosyltransferase YjiC, YdhE family</fullName>
    </submittedName>
</protein>
<dbReference type="Gene3D" id="3.40.50.11190">
    <property type="match status" value="1"/>
</dbReference>
<proteinExistence type="predicted"/>
<dbReference type="EMBL" id="FOZM01000004">
    <property type="protein sequence ID" value="SFS22249.1"/>
    <property type="molecule type" value="Genomic_DNA"/>
</dbReference>
<dbReference type="OrthoDB" id="8549922at2"/>
<keyword evidence="1" id="KW-0808">Transferase</keyword>
<keyword evidence="2" id="KW-1185">Reference proteome</keyword>
<dbReference type="GO" id="GO:0016740">
    <property type="term" value="F:transferase activity"/>
    <property type="evidence" value="ECO:0007669"/>
    <property type="project" value="UniProtKB-KW"/>
</dbReference>
<dbReference type="STRING" id="1123755.SAMN05444714_3220"/>